<sequence length="317" mass="33589">MQIIFLLLISIVLGWVTKKLGFATVVGQLLAGVIIGPALLGLVHESHLLHLLSEAGVWLLMYNAGLETDVGELRQNFRAANAVAVMGVLVPLITFPMAALWLGYGLTHAIFWGIVFAATSISITIAVLSEQNKLGSKVGTVILGAAVLDDIMALILVTVFSLFVGGGSLGITSLMPIIIFGLGLLSRQFVFSGQVLHYTELIGNWSVFPLFFGSIGLAVTFDGIEKTWPIIIVMSLLAVASKFMGAGLGAKLVKLNRHESRAIGAGMISRGEMALIIAQIGVGAHILSAGVFSEFVLVIMIATIVAPLLMRPLFAKI</sequence>
<proteinExistence type="inferred from homology"/>
<dbReference type="Proteomes" id="UP000254912">
    <property type="component" value="Unassembled WGS sequence"/>
</dbReference>
<comment type="caution">
    <text evidence="12">The sequence shown here is derived from an EMBL/GenBank/DDBJ whole genome shotgun (WGS) entry which is preliminary data.</text>
</comment>
<evidence type="ECO:0000256" key="4">
    <source>
        <dbReference type="ARBA" id="ARBA00022449"/>
    </source>
</evidence>
<gene>
    <name evidence="12" type="ORF">DFP99_1605</name>
</gene>
<dbReference type="EMBL" id="QRAS01000006">
    <property type="protein sequence ID" value="RDL01031.1"/>
    <property type="molecule type" value="Genomic_DNA"/>
</dbReference>
<keyword evidence="5" id="KW-0812">Transmembrane</keyword>
<keyword evidence="4" id="KW-0050">Antiport</keyword>
<keyword evidence="10" id="KW-0739">Sodium transport</keyword>
<evidence type="ECO:0000256" key="6">
    <source>
        <dbReference type="ARBA" id="ARBA00022989"/>
    </source>
</evidence>
<dbReference type="PANTHER" id="PTHR43562:SF3">
    <property type="entry name" value="SODIUM ION_PROTON EXCHANGER (EUROFUNG)"/>
    <property type="match status" value="1"/>
</dbReference>
<evidence type="ECO:0000256" key="9">
    <source>
        <dbReference type="ARBA" id="ARBA00023136"/>
    </source>
</evidence>
<reference evidence="12 13" key="1">
    <citation type="submission" date="2018-07" db="EMBL/GenBank/DDBJ databases">
        <title>Genomic Encyclopedia of Type Strains, Phase III (KMG-III): the genomes of soil and plant-associated and newly described type strains.</title>
        <authorList>
            <person name="Whitman W."/>
        </authorList>
    </citation>
    <scope>NUCLEOTIDE SEQUENCE [LARGE SCALE GENOMIC DNA]</scope>
    <source>
        <strain evidence="12 13">CECT 7031</strain>
    </source>
</reference>
<feature type="domain" description="Cation/H+ exchanger transmembrane" evidence="11">
    <location>
        <begin position="8"/>
        <end position="182"/>
    </location>
</feature>
<comment type="subcellular location">
    <subcellularLocation>
        <location evidence="1">Membrane</location>
        <topology evidence="1">Multi-pass membrane protein</topology>
    </subcellularLocation>
</comment>
<dbReference type="RefSeq" id="WP_237342594.1">
    <property type="nucleotide sequence ID" value="NZ_BJYO01000008.1"/>
</dbReference>
<keyword evidence="9" id="KW-0472">Membrane</keyword>
<dbReference type="InterPro" id="IPR038770">
    <property type="entry name" value="Na+/solute_symporter_sf"/>
</dbReference>
<evidence type="ECO:0000259" key="11">
    <source>
        <dbReference type="Pfam" id="PF00999"/>
    </source>
</evidence>
<evidence type="ECO:0000256" key="3">
    <source>
        <dbReference type="ARBA" id="ARBA00022448"/>
    </source>
</evidence>
<evidence type="ECO:0000256" key="8">
    <source>
        <dbReference type="ARBA" id="ARBA00023065"/>
    </source>
</evidence>
<evidence type="ECO:0000256" key="1">
    <source>
        <dbReference type="ARBA" id="ARBA00004141"/>
    </source>
</evidence>
<comment type="similarity">
    <text evidence="2">Belongs to the monovalent cation:proton antiporter 2 (CPA2) transporter (TC 2.A.37) family.</text>
</comment>
<dbReference type="AlphaFoldDB" id="A0A288Q619"/>
<dbReference type="KEGG" id="wso:WSWS_00256"/>
<organism evidence="12 13">
    <name type="scientific">Weissella soli</name>
    <dbReference type="NCBI Taxonomy" id="155866"/>
    <lineage>
        <taxon>Bacteria</taxon>
        <taxon>Bacillati</taxon>
        <taxon>Bacillota</taxon>
        <taxon>Bacilli</taxon>
        <taxon>Lactobacillales</taxon>
        <taxon>Lactobacillaceae</taxon>
        <taxon>Weissella</taxon>
    </lineage>
</organism>
<evidence type="ECO:0000313" key="13">
    <source>
        <dbReference type="Proteomes" id="UP000254912"/>
    </source>
</evidence>
<dbReference type="GO" id="GO:0015297">
    <property type="term" value="F:antiporter activity"/>
    <property type="evidence" value="ECO:0007669"/>
    <property type="project" value="UniProtKB-KW"/>
</dbReference>
<evidence type="ECO:0000256" key="7">
    <source>
        <dbReference type="ARBA" id="ARBA00023053"/>
    </source>
</evidence>
<dbReference type="GeneID" id="94545467"/>
<keyword evidence="7" id="KW-0915">Sodium</keyword>
<evidence type="ECO:0000256" key="10">
    <source>
        <dbReference type="ARBA" id="ARBA00023201"/>
    </source>
</evidence>
<dbReference type="Pfam" id="PF00999">
    <property type="entry name" value="Na_H_Exchanger"/>
    <property type="match status" value="1"/>
</dbReference>
<dbReference type="PANTHER" id="PTHR43562">
    <property type="entry name" value="NAPA-TYPE SODIUM/HYDROGEN ANTIPORTER"/>
    <property type="match status" value="1"/>
</dbReference>
<protein>
    <submittedName>
        <fullName evidence="12">Sodium/hydrogen exchanger family protein</fullName>
    </submittedName>
</protein>
<evidence type="ECO:0000256" key="2">
    <source>
        <dbReference type="ARBA" id="ARBA00005551"/>
    </source>
</evidence>
<dbReference type="Gene3D" id="1.20.1530.20">
    <property type="match status" value="1"/>
</dbReference>
<evidence type="ECO:0000256" key="5">
    <source>
        <dbReference type="ARBA" id="ARBA00022692"/>
    </source>
</evidence>
<keyword evidence="6" id="KW-1133">Transmembrane helix</keyword>
<dbReference type="GO" id="GO:1902600">
    <property type="term" value="P:proton transmembrane transport"/>
    <property type="evidence" value="ECO:0007669"/>
    <property type="project" value="InterPro"/>
</dbReference>
<keyword evidence="13" id="KW-1185">Reference proteome</keyword>
<keyword evidence="3" id="KW-0813">Transport</keyword>
<dbReference type="GO" id="GO:0006814">
    <property type="term" value="P:sodium ion transport"/>
    <property type="evidence" value="ECO:0007669"/>
    <property type="project" value="UniProtKB-KW"/>
</dbReference>
<name>A0A288Q619_9LACO</name>
<dbReference type="InterPro" id="IPR006153">
    <property type="entry name" value="Cation/H_exchanger_TM"/>
</dbReference>
<dbReference type="GO" id="GO:0016020">
    <property type="term" value="C:membrane"/>
    <property type="evidence" value="ECO:0007669"/>
    <property type="project" value="UniProtKB-SubCell"/>
</dbReference>
<evidence type="ECO:0000313" key="12">
    <source>
        <dbReference type="EMBL" id="RDL01031.1"/>
    </source>
</evidence>
<accession>A0A288Q619</accession>
<keyword evidence="8" id="KW-0406">Ion transport</keyword>